<reference evidence="2" key="1">
    <citation type="submission" date="2017-02" db="EMBL/GenBank/DDBJ databases">
        <title>Delineation of Paenibacillus larvae strains originating from foulbrood outbreaks.</title>
        <authorList>
            <person name="Beims H."/>
            <person name="Bunk B."/>
            <person name="Sproeer C."/>
            <person name="Mohr K.I."/>
            <person name="Pradella S."/>
            <person name="Guenther G."/>
            <person name="Rohde M."/>
            <person name="von der Ohe W."/>
            <person name="Steinert M."/>
        </authorList>
    </citation>
    <scope>NUCLEOTIDE SEQUENCE [LARGE SCALE GENOMIC DNA]</scope>
    <source>
        <strain evidence="2">Eric_III</strain>
        <plasmid evidence="2">Plasmid unnamed1</plasmid>
    </source>
</reference>
<dbReference type="Proteomes" id="UP000239833">
    <property type="component" value="Plasmid unnamed1"/>
</dbReference>
<geneLocation type="plasmid" evidence="1">
    <name>unnamed1</name>
</geneLocation>
<dbReference type="EMBL" id="CP019656">
    <property type="protein sequence ID" value="AVF28841.1"/>
    <property type="molecule type" value="Genomic_DNA"/>
</dbReference>
<name>A0A2L1U7E4_9BACL</name>
<accession>A0A2L1U7E4</accession>
<dbReference type="AlphaFoldDB" id="A0A2L1U7E4"/>
<sequence length="68" mass="7995">MLTMKRNIKNKKPIKYFKYQCPTGHLRIEPYKLVDDPLPFCGQCHMATGELHRISYIGIGKYTRCGKY</sequence>
<keyword evidence="1" id="KW-0614">Plasmid</keyword>
<organism evidence="1 2">
    <name type="scientific">Paenibacillus larvae subsp. larvae</name>
    <dbReference type="NCBI Taxonomy" id="147375"/>
    <lineage>
        <taxon>Bacteria</taxon>
        <taxon>Bacillati</taxon>
        <taxon>Bacillota</taxon>
        <taxon>Bacilli</taxon>
        <taxon>Bacillales</taxon>
        <taxon>Paenibacillaceae</taxon>
        <taxon>Paenibacillus</taxon>
    </lineage>
</organism>
<protein>
    <submittedName>
        <fullName evidence="1">Uncharacterized protein</fullName>
    </submittedName>
</protein>
<gene>
    <name evidence="1" type="ORF">ERICIII_04837</name>
</gene>
<evidence type="ECO:0000313" key="1">
    <source>
        <dbReference type="EMBL" id="AVF28841.1"/>
    </source>
</evidence>
<proteinExistence type="predicted"/>
<evidence type="ECO:0000313" key="2">
    <source>
        <dbReference type="Proteomes" id="UP000239833"/>
    </source>
</evidence>